<protein>
    <recommendedName>
        <fullName evidence="4">Phosphoglycerate mutase</fullName>
    </recommendedName>
</protein>
<dbReference type="AlphaFoldDB" id="A0A0D3J1S3"/>
<keyword evidence="1" id="KW-0732">Signal</keyword>
<dbReference type="STRING" id="2903.R1C4I1"/>
<organism evidence="2 3">
    <name type="scientific">Emiliania huxleyi (strain CCMP1516)</name>
    <dbReference type="NCBI Taxonomy" id="280463"/>
    <lineage>
        <taxon>Eukaryota</taxon>
        <taxon>Haptista</taxon>
        <taxon>Haptophyta</taxon>
        <taxon>Prymnesiophyceae</taxon>
        <taxon>Isochrysidales</taxon>
        <taxon>Noelaerhabdaceae</taxon>
        <taxon>Emiliania</taxon>
    </lineage>
</organism>
<dbReference type="InterPro" id="IPR029033">
    <property type="entry name" value="His_PPase_superfam"/>
</dbReference>
<feature type="signal peptide" evidence="1">
    <location>
        <begin position="1"/>
        <end position="19"/>
    </location>
</feature>
<dbReference type="SUPFAM" id="SSF53254">
    <property type="entry name" value="Phosphoglycerate mutase-like"/>
    <property type="match status" value="1"/>
</dbReference>
<evidence type="ECO:0000256" key="1">
    <source>
        <dbReference type="SAM" id="SignalP"/>
    </source>
</evidence>
<dbReference type="RefSeq" id="XP_005769887.1">
    <property type="nucleotide sequence ID" value="XM_005769830.1"/>
</dbReference>
<dbReference type="PaxDb" id="2903-EOD17458"/>
<dbReference type="EnsemblProtists" id="EOD17458">
    <property type="protein sequence ID" value="EOD17458"/>
    <property type="gene ID" value="EMIHUDRAFT_102681"/>
</dbReference>
<reference evidence="2" key="2">
    <citation type="submission" date="2024-10" db="UniProtKB">
        <authorList>
            <consortium name="EnsemblProtists"/>
        </authorList>
    </citation>
    <scope>IDENTIFICATION</scope>
</reference>
<keyword evidence="3" id="KW-1185">Reference proteome</keyword>
<dbReference type="Proteomes" id="UP000013827">
    <property type="component" value="Unassembled WGS sequence"/>
</dbReference>
<evidence type="ECO:0008006" key="4">
    <source>
        <dbReference type="Google" id="ProtNLM"/>
    </source>
</evidence>
<reference evidence="3" key="1">
    <citation type="journal article" date="2013" name="Nature">
        <title>Pan genome of the phytoplankton Emiliania underpins its global distribution.</title>
        <authorList>
            <person name="Read B.A."/>
            <person name="Kegel J."/>
            <person name="Klute M.J."/>
            <person name="Kuo A."/>
            <person name="Lefebvre S.C."/>
            <person name="Maumus F."/>
            <person name="Mayer C."/>
            <person name="Miller J."/>
            <person name="Monier A."/>
            <person name="Salamov A."/>
            <person name="Young J."/>
            <person name="Aguilar M."/>
            <person name="Claverie J.M."/>
            <person name="Frickenhaus S."/>
            <person name="Gonzalez K."/>
            <person name="Herman E.K."/>
            <person name="Lin Y.C."/>
            <person name="Napier J."/>
            <person name="Ogata H."/>
            <person name="Sarno A.F."/>
            <person name="Shmutz J."/>
            <person name="Schroeder D."/>
            <person name="de Vargas C."/>
            <person name="Verret F."/>
            <person name="von Dassow P."/>
            <person name="Valentin K."/>
            <person name="Van de Peer Y."/>
            <person name="Wheeler G."/>
            <person name="Dacks J.B."/>
            <person name="Delwiche C.F."/>
            <person name="Dyhrman S.T."/>
            <person name="Glockner G."/>
            <person name="John U."/>
            <person name="Richards T."/>
            <person name="Worden A.Z."/>
            <person name="Zhang X."/>
            <person name="Grigoriev I.V."/>
            <person name="Allen A.E."/>
            <person name="Bidle K."/>
            <person name="Borodovsky M."/>
            <person name="Bowler C."/>
            <person name="Brownlee C."/>
            <person name="Cock J.M."/>
            <person name="Elias M."/>
            <person name="Gladyshev V.N."/>
            <person name="Groth M."/>
            <person name="Guda C."/>
            <person name="Hadaegh A."/>
            <person name="Iglesias-Rodriguez M.D."/>
            <person name="Jenkins J."/>
            <person name="Jones B.M."/>
            <person name="Lawson T."/>
            <person name="Leese F."/>
            <person name="Lindquist E."/>
            <person name="Lobanov A."/>
            <person name="Lomsadze A."/>
            <person name="Malik S.B."/>
            <person name="Marsh M.E."/>
            <person name="Mackinder L."/>
            <person name="Mock T."/>
            <person name="Mueller-Roeber B."/>
            <person name="Pagarete A."/>
            <person name="Parker M."/>
            <person name="Probert I."/>
            <person name="Quesneville H."/>
            <person name="Raines C."/>
            <person name="Rensing S.A."/>
            <person name="Riano-Pachon D.M."/>
            <person name="Richier S."/>
            <person name="Rokitta S."/>
            <person name="Shiraiwa Y."/>
            <person name="Soanes D.M."/>
            <person name="van der Giezen M."/>
            <person name="Wahlund T.M."/>
            <person name="Williams B."/>
            <person name="Wilson W."/>
            <person name="Wolfe G."/>
            <person name="Wurch L.L."/>
        </authorList>
    </citation>
    <scope>NUCLEOTIDE SEQUENCE</scope>
</reference>
<dbReference type="HOGENOM" id="CLU_1963723_0_0_1"/>
<dbReference type="KEGG" id="ehx:EMIHUDRAFT_102681"/>
<sequence>MSSLELLAWALLILVLLRALVSLEQIYSLLRPDAPSPPPLSGVPRVLLRKAALTLKGAVYLVLSRDKVRLIFVRHGESVWNLVFNRGFGPSFLHELLLVPVDDSAFLDSPLSPLGLQQCGQLAIFTTN</sequence>
<evidence type="ECO:0000313" key="3">
    <source>
        <dbReference type="Proteomes" id="UP000013827"/>
    </source>
</evidence>
<evidence type="ECO:0000313" key="2">
    <source>
        <dbReference type="EnsemblProtists" id="EOD17458"/>
    </source>
</evidence>
<dbReference type="Gene3D" id="3.40.50.1240">
    <property type="entry name" value="Phosphoglycerate mutase-like"/>
    <property type="match status" value="1"/>
</dbReference>
<dbReference type="GeneID" id="17263608"/>
<feature type="chain" id="PRO_5044187860" description="Phosphoglycerate mutase" evidence="1">
    <location>
        <begin position="20"/>
        <end position="128"/>
    </location>
</feature>
<proteinExistence type="predicted"/>
<name>A0A0D3J1S3_EMIH1</name>
<accession>A0A0D3J1S3</accession>